<sequence length="40" mass="4417">MQWRQGFGVALVTIDMFIRAASCGKHVSSQVPLPASLDWI</sequence>
<organism evidence="1">
    <name type="scientific">marine metagenome</name>
    <dbReference type="NCBI Taxonomy" id="408172"/>
    <lineage>
        <taxon>unclassified sequences</taxon>
        <taxon>metagenomes</taxon>
        <taxon>ecological metagenomes</taxon>
    </lineage>
</organism>
<proteinExistence type="predicted"/>
<evidence type="ECO:0000313" key="1">
    <source>
        <dbReference type="EMBL" id="SVA00128.1"/>
    </source>
</evidence>
<accession>A0A381S9Z4</accession>
<protein>
    <submittedName>
        <fullName evidence="1">Uncharacterized protein</fullName>
    </submittedName>
</protein>
<dbReference type="EMBL" id="UINC01002770">
    <property type="protein sequence ID" value="SVA00128.1"/>
    <property type="molecule type" value="Genomic_DNA"/>
</dbReference>
<reference evidence="1" key="1">
    <citation type="submission" date="2018-05" db="EMBL/GenBank/DDBJ databases">
        <authorList>
            <person name="Lanie J.A."/>
            <person name="Ng W.-L."/>
            <person name="Kazmierczak K.M."/>
            <person name="Andrzejewski T.M."/>
            <person name="Davidsen T.M."/>
            <person name="Wayne K.J."/>
            <person name="Tettelin H."/>
            <person name="Glass J.I."/>
            <person name="Rusch D."/>
            <person name="Podicherti R."/>
            <person name="Tsui H.-C.T."/>
            <person name="Winkler M.E."/>
        </authorList>
    </citation>
    <scope>NUCLEOTIDE SEQUENCE</scope>
</reference>
<dbReference type="AlphaFoldDB" id="A0A381S9Z4"/>
<gene>
    <name evidence="1" type="ORF">METZ01_LOCUS52982</name>
</gene>
<name>A0A381S9Z4_9ZZZZ</name>